<evidence type="ECO:0000259" key="2">
    <source>
        <dbReference type="Pfam" id="PF02771"/>
    </source>
</evidence>
<dbReference type="SUPFAM" id="SSF56645">
    <property type="entry name" value="Acyl-CoA dehydrogenase NM domain-like"/>
    <property type="match status" value="1"/>
</dbReference>
<feature type="region of interest" description="Disordered" evidence="1">
    <location>
        <begin position="104"/>
        <end position="127"/>
    </location>
</feature>
<dbReference type="Gene3D" id="1.10.540.10">
    <property type="entry name" value="Acyl-CoA dehydrogenase/oxidase, N-terminal domain"/>
    <property type="match status" value="1"/>
</dbReference>
<protein>
    <submittedName>
        <fullName evidence="3">Acyl-CoA dehydrogenase</fullName>
    </submittedName>
</protein>
<keyword evidence="4" id="KW-1185">Reference proteome</keyword>
<accession>A0A346PKB5</accession>
<feature type="compositionally biased region" description="Polar residues" evidence="1">
    <location>
        <begin position="104"/>
        <end position="115"/>
    </location>
</feature>
<keyword evidence="3" id="KW-0614">Plasmid</keyword>
<evidence type="ECO:0000313" key="3">
    <source>
        <dbReference type="EMBL" id="AXR79960.1"/>
    </source>
</evidence>
<name>A0A346PKB5_9EURY</name>
<dbReference type="GO" id="GO:0016627">
    <property type="term" value="F:oxidoreductase activity, acting on the CH-CH group of donors"/>
    <property type="evidence" value="ECO:0007669"/>
    <property type="project" value="InterPro"/>
</dbReference>
<dbReference type="Pfam" id="PF02771">
    <property type="entry name" value="Acyl-CoA_dh_N"/>
    <property type="match status" value="1"/>
</dbReference>
<dbReference type="GO" id="GO:0050660">
    <property type="term" value="F:flavin adenine dinucleotide binding"/>
    <property type="evidence" value="ECO:0007669"/>
    <property type="project" value="InterPro"/>
</dbReference>
<dbReference type="EMBL" id="CP027032">
    <property type="protein sequence ID" value="AXR79960.1"/>
    <property type="molecule type" value="Genomic_DNA"/>
</dbReference>
<evidence type="ECO:0000313" key="4">
    <source>
        <dbReference type="Proteomes" id="UP000258613"/>
    </source>
</evidence>
<sequence>MKRNIQDICSNFGGEYWREKANKSEYLHDFVDTLTDHGWMGILVPEEYGGAGMGTRETVTMMEEIAAGGGGFSAAQAIHGGVYNSVPITEYASEEMRFVSSLSASSRVDETQSVSFAHRNAEGSEDA</sequence>
<dbReference type="Proteomes" id="UP000258613">
    <property type="component" value="Plasmid pAArc-Mg-01"/>
</dbReference>
<dbReference type="InterPro" id="IPR013786">
    <property type="entry name" value="AcylCoA_DH/ox_N"/>
</dbReference>
<proteinExistence type="predicted"/>
<dbReference type="KEGG" id="nag:AArcMg_4135"/>
<dbReference type="AlphaFoldDB" id="A0A346PKB5"/>
<dbReference type="InterPro" id="IPR037069">
    <property type="entry name" value="AcylCoA_DH/ox_N_sf"/>
</dbReference>
<feature type="domain" description="Acyl-CoA dehydrogenase/oxidase N-terminal" evidence="2">
    <location>
        <begin position="15"/>
        <end position="97"/>
    </location>
</feature>
<reference evidence="3 4" key="1">
    <citation type="submission" date="2018-02" db="EMBL/GenBank/DDBJ databases">
        <title>Phenotypic and genomic properties of facultatively anaerobic sulfur-reducing natronoarchaea from hypersaline soda lakes.</title>
        <authorList>
            <person name="Sorokin D.Y."/>
            <person name="Kublanov I.V."/>
            <person name="Roman P."/>
            <person name="Sinninghe Damste J.S."/>
            <person name="Golyshin P.N."/>
            <person name="Rojo D."/>
            <person name="Ciordia S."/>
            <person name="Mena M.D.C."/>
            <person name="Ferrer M."/>
            <person name="Messina E."/>
            <person name="Smedile F."/>
            <person name="La Spada G."/>
            <person name="La Cono V."/>
            <person name="Yakimov M.M."/>
        </authorList>
    </citation>
    <scope>NUCLEOTIDE SEQUENCE [LARGE SCALE GENOMIC DNA]</scope>
    <source>
        <strain evidence="3 4">AArc-Mg</strain>
        <plasmid evidence="4">paarc-mg-01</plasmid>
    </source>
</reference>
<dbReference type="InterPro" id="IPR009100">
    <property type="entry name" value="AcylCoA_DH/oxidase_NM_dom_sf"/>
</dbReference>
<organism evidence="3 4">
    <name type="scientific">Natrarchaeobaculum sulfurireducens</name>
    <dbReference type="NCBI Taxonomy" id="2044521"/>
    <lineage>
        <taxon>Archaea</taxon>
        <taxon>Methanobacteriati</taxon>
        <taxon>Methanobacteriota</taxon>
        <taxon>Stenosarchaea group</taxon>
        <taxon>Halobacteria</taxon>
        <taxon>Halobacteriales</taxon>
        <taxon>Natrialbaceae</taxon>
        <taxon>Natrarchaeobaculum</taxon>
    </lineage>
</organism>
<evidence type="ECO:0000256" key="1">
    <source>
        <dbReference type="SAM" id="MobiDB-lite"/>
    </source>
</evidence>
<gene>
    <name evidence="3" type="ORF">AArcMg_4135</name>
</gene>
<geneLocation type="plasmid" evidence="4">
    <name>paarc-mg-01</name>
</geneLocation>